<gene>
    <name evidence="3" type="ORF">PBAH0796_LOCUS17252</name>
</gene>
<keyword evidence="1" id="KW-0732">Signal</keyword>
<dbReference type="EMBL" id="HBEG01028384">
    <property type="protein sequence ID" value="CAD8365182.1"/>
    <property type="molecule type" value="Transcribed_RNA"/>
</dbReference>
<sequence length="292" mass="31749">MGAVAMKLLLTAAAVAASKELESPFSDVLALLQVPAQEAQLQADLPRRRRGREVSLSGQAQGVEFSAAKTGSGTAAITLAIPGLSVEGKRLEVVVDCTNSTITLDGNDTVLDDADIQRLRALDQHFAEVELLPDSGDDDCQPELLLRRVLNLAANAPLGQPLPRRTTEKHIECLTPGSLANAQWKDSSGHHQVQLRVGSAHNRKYRCMGRCGKGCTEGWHEYWTQDCLDHDECSWQHHSRGGLADKHCGALFFQAMDDFIFGRKCKAKVPLGQPDSDGARAAMTRQEAWAES</sequence>
<evidence type="ECO:0000259" key="2">
    <source>
        <dbReference type="Pfam" id="PF26641"/>
    </source>
</evidence>
<name>A0A7S0FL35_9DINO</name>
<feature type="domain" description="DUF8213" evidence="2">
    <location>
        <begin position="170"/>
        <end position="270"/>
    </location>
</feature>
<proteinExistence type="predicted"/>
<dbReference type="AlphaFoldDB" id="A0A7S0FL35"/>
<accession>A0A7S0FL35</accession>
<evidence type="ECO:0000256" key="1">
    <source>
        <dbReference type="SAM" id="SignalP"/>
    </source>
</evidence>
<evidence type="ECO:0000313" key="3">
    <source>
        <dbReference type="EMBL" id="CAD8365182.1"/>
    </source>
</evidence>
<organism evidence="3">
    <name type="scientific">Pyrodinium bahamense</name>
    <dbReference type="NCBI Taxonomy" id="73915"/>
    <lineage>
        <taxon>Eukaryota</taxon>
        <taxon>Sar</taxon>
        <taxon>Alveolata</taxon>
        <taxon>Dinophyceae</taxon>
        <taxon>Gonyaulacales</taxon>
        <taxon>Pyrocystaceae</taxon>
        <taxon>Pyrodinium</taxon>
    </lineage>
</organism>
<protein>
    <recommendedName>
        <fullName evidence="2">DUF8213 domain-containing protein</fullName>
    </recommendedName>
</protein>
<dbReference type="InterPro" id="IPR058526">
    <property type="entry name" value="DUF8213"/>
</dbReference>
<dbReference type="Pfam" id="PF26641">
    <property type="entry name" value="DUF8213"/>
    <property type="match status" value="1"/>
</dbReference>
<reference evidence="3" key="1">
    <citation type="submission" date="2021-01" db="EMBL/GenBank/DDBJ databases">
        <authorList>
            <person name="Corre E."/>
            <person name="Pelletier E."/>
            <person name="Niang G."/>
            <person name="Scheremetjew M."/>
            <person name="Finn R."/>
            <person name="Kale V."/>
            <person name="Holt S."/>
            <person name="Cochrane G."/>
            <person name="Meng A."/>
            <person name="Brown T."/>
            <person name="Cohen L."/>
        </authorList>
    </citation>
    <scope>NUCLEOTIDE SEQUENCE</scope>
    <source>
        <strain evidence="3">Pbaha01</strain>
    </source>
</reference>
<feature type="chain" id="PRO_5031427558" description="DUF8213 domain-containing protein" evidence="1">
    <location>
        <begin position="18"/>
        <end position="292"/>
    </location>
</feature>
<feature type="signal peptide" evidence="1">
    <location>
        <begin position="1"/>
        <end position="17"/>
    </location>
</feature>